<dbReference type="Proteomes" id="UP000239010">
    <property type="component" value="Unassembled WGS sequence"/>
</dbReference>
<feature type="domain" description="DNA methylase N-4/N-6" evidence="5">
    <location>
        <begin position="114"/>
        <end position="424"/>
    </location>
</feature>
<evidence type="ECO:0000256" key="2">
    <source>
        <dbReference type="ARBA" id="ARBA00022603"/>
    </source>
</evidence>
<dbReference type="InterPro" id="IPR002941">
    <property type="entry name" value="DNA_methylase_N4/N6"/>
</dbReference>
<evidence type="ECO:0000313" key="7">
    <source>
        <dbReference type="Proteomes" id="UP000239010"/>
    </source>
</evidence>
<dbReference type="PROSITE" id="PS00092">
    <property type="entry name" value="N6_MTASE"/>
    <property type="match status" value="1"/>
</dbReference>
<dbReference type="PRINTS" id="PR00506">
    <property type="entry name" value="D21N6MTFRASE"/>
</dbReference>
<keyword evidence="2" id="KW-0489">Methyltransferase</keyword>
<dbReference type="AlphaFoldDB" id="A0A8E2UEG9"/>
<dbReference type="InterPro" id="IPR029063">
    <property type="entry name" value="SAM-dependent_MTases_sf"/>
</dbReference>
<dbReference type="Pfam" id="PF01555">
    <property type="entry name" value="N6_N4_Mtase"/>
    <property type="match status" value="1"/>
</dbReference>
<dbReference type="SUPFAM" id="SSF53335">
    <property type="entry name" value="S-adenosyl-L-methionine-dependent methyltransferases"/>
    <property type="match status" value="1"/>
</dbReference>
<dbReference type="GO" id="GO:0003677">
    <property type="term" value="F:DNA binding"/>
    <property type="evidence" value="ECO:0007669"/>
    <property type="project" value="InterPro"/>
</dbReference>
<evidence type="ECO:0000259" key="5">
    <source>
        <dbReference type="Pfam" id="PF01555"/>
    </source>
</evidence>
<organism evidence="6 7">
    <name type="scientific">Entomoplasma ellychniae</name>
    <dbReference type="NCBI Taxonomy" id="2114"/>
    <lineage>
        <taxon>Bacteria</taxon>
        <taxon>Bacillati</taxon>
        <taxon>Mycoplasmatota</taxon>
        <taxon>Mollicutes</taxon>
        <taxon>Entomoplasmatales</taxon>
        <taxon>Entomoplasmataceae</taxon>
        <taxon>Entomoplasma</taxon>
    </lineage>
</organism>
<dbReference type="InterPro" id="IPR002052">
    <property type="entry name" value="DNA_methylase_N6_adenine_CS"/>
</dbReference>
<dbReference type="Gene3D" id="3.40.50.150">
    <property type="entry name" value="Vaccinia Virus protein VP39"/>
    <property type="match status" value="1"/>
</dbReference>
<gene>
    <name evidence="6" type="ORF">EELLY_v1c07760</name>
</gene>
<keyword evidence="3" id="KW-0808">Transferase</keyword>
<comment type="caution">
    <text evidence="6">The sequence shown here is derived from an EMBL/GenBank/DDBJ whole genome shotgun (WGS) entry which is preliminary data.</text>
</comment>
<evidence type="ECO:0000256" key="4">
    <source>
        <dbReference type="ARBA" id="ARBA00022691"/>
    </source>
</evidence>
<comment type="similarity">
    <text evidence="1">Belongs to the N(4)/N(6)-methyltransferase family.</text>
</comment>
<proteinExistence type="inferred from homology"/>
<dbReference type="RefSeq" id="WP_181021063.1">
    <property type="nucleotide sequence ID" value="NZ_PHND01000001.1"/>
</dbReference>
<dbReference type="GO" id="GO:0008170">
    <property type="term" value="F:N-methyltransferase activity"/>
    <property type="evidence" value="ECO:0007669"/>
    <property type="project" value="InterPro"/>
</dbReference>
<evidence type="ECO:0000256" key="1">
    <source>
        <dbReference type="ARBA" id="ARBA00006594"/>
    </source>
</evidence>
<dbReference type="InterPro" id="IPR002295">
    <property type="entry name" value="N4/N6-MTase_EcoPI_Mod-like"/>
</dbReference>
<keyword evidence="7" id="KW-1185">Reference proteome</keyword>
<dbReference type="GO" id="GO:0032259">
    <property type="term" value="P:methylation"/>
    <property type="evidence" value="ECO:0007669"/>
    <property type="project" value="UniProtKB-KW"/>
</dbReference>
<evidence type="ECO:0000313" key="6">
    <source>
        <dbReference type="EMBL" id="PPE05088.1"/>
    </source>
</evidence>
<evidence type="ECO:0000256" key="3">
    <source>
        <dbReference type="ARBA" id="ARBA00022679"/>
    </source>
</evidence>
<protein>
    <submittedName>
        <fullName evidence="6">Type III restriction/modification enzyme, mod subunit</fullName>
    </submittedName>
</protein>
<accession>A0A8E2UEG9</accession>
<sequence>MEKLNKVKLEQISLLQERVSEGSLEESNFRILKKIILKADNSQEVFALASMGMIFKNTGLVYDQKTEKIENNIKYLSKNNILSFVESGEIQHELLIGDNYDSLLNLQIKYLSKIKIIYIDPPYGSNDLGEFADTNYQNAISRDNLLSMLHPRLILARTLLLDDGVIYCSIDDKNYAYIKCLFDEVFGEENYISTFIWNNTTGGGIRSKHVNKTHEYILFYSKNKKNIEELWAPLSPSAISSYKLKDDRGKLYRLQQFAWQNESEGLNQKYPITTPDGTEIIPQEGYIYRTTKETFNKWNDNGIIVFKKTKESVFSNLDGSNTEWTISVKDYLGDGMGAPTSSLPKEYVKTNQKSSSEIKDIFGKKVFKFTKPVDLIKYLIKIIPEEENTIVLDFFAGSGTTGQAVCEINKELGKKYKFILCTNNEKDVKLHPRGIAYDVTVERLRRVMTGIATSGNSNFKWIKNNEKLGGNLEVFEIFFADNKDIDIFNKIDETNYGYKKMSLEEKIKWVCENFEKTAKVLK</sequence>
<keyword evidence="4" id="KW-0949">S-adenosyl-L-methionine</keyword>
<dbReference type="EMBL" id="PHND01000001">
    <property type="protein sequence ID" value="PPE05088.1"/>
    <property type="molecule type" value="Genomic_DNA"/>
</dbReference>
<name>A0A8E2UEG9_9MOLU</name>
<reference evidence="6 7" key="1">
    <citation type="submission" date="2017-11" db="EMBL/GenBank/DDBJ databases">
        <title>Genome sequence of Entomoplasma ellychniae ELCN-1 (ATCC 43707).</title>
        <authorList>
            <person name="Lo W.-S."/>
            <person name="Gasparich G.E."/>
            <person name="Kuo C.-H."/>
        </authorList>
    </citation>
    <scope>NUCLEOTIDE SEQUENCE [LARGE SCALE GENOMIC DNA]</scope>
    <source>
        <strain evidence="6 7">ELCN-1</strain>
    </source>
</reference>